<sequence length="250" mass="27958">MPRQKRKPGRLRRALTWLVLLALFALLALLAYGWLRQHPEDTPWAPLDLARPIGMFTGRKLVALRGDFPQCRALLDRAGVEHTVLAEHREGAQCGYADGVRFAADDPHISPFVPARLGFACPVAAALALWQWEVVQPAAERHFRMRVIAIEHLGSYNCRRLYGRSSGDFSQHATANAVDISGFRLADGRRVTLVADWKKNGAEAAFLRDVRDGACRVFSTVLSPDYNAAHRDHLHFDQADRGAASWRACR</sequence>
<gene>
    <name evidence="2" type="ORF">SPMU_16000</name>
</gene>
<reference evidence="2 3" key="1">
    <citation type="submission" date="2017-03" db="EMBL/GenBank/DDBJ databases">
        <title>Genome sequence of Sphingomonas mucosissima DSM 17494.</title>
        <authorList>
            <person name="Poehlein A."/>
            <person name="Wuebbeler J.H."/>
            <person name="Steinbuechel A."/>
            <person name="Daniel R."/>
        </authorList>
    </citation>
    <scope>NUCLEOTIDE SEQUENCE [LARGE SCALE GENOMIC DNA]</scope>
    <source>
        <strain evidence="2 3">DSM 17494</strain>
    </source>
</reference>
<keyword evidence="3" id="KW-1185">Reference proteome</keyword>
<dbReference type="RefSeq" id="WP_088333337.1">
    <property type="nucleotide sequence ID" value="NZ_NBBJ01000002.1"/>
</dbReference>
<name>A0A245ZLI9_9SPHN</name>
<comment type="caution">
    <text evidence="2">The sequence shown here is derived from an EMBL/GenBank/DDBJ whole genome shotgun (WGS) entry which is preliminary data.</text>
</comment>
<dbReference type="OrthoDB" id="9809788at2"/>
<dbReference type="AlphaFoldDB" id="A0A245ZLI9"/>
<dbReference type="Pfam" id="PF06904">
    <property type="entry name" value="Extensin-like_C"/>
    <property type="match status" value="1"/>
</dbReference>
<dbReference type="EMBL" id="NBBJ01000002">
    <property type="protein sequence ID" value="OWK30612.1"/>
    <property type="molecule type" value="Genomic_DNA"/>
</dbReference>
<proteinExistence type="predicted"/>
<evidence type="ECO:0000259" key="1">
    <source>
        <dbReference type="Pfam" id="PF06904"/>
    </source>
</evidence>
<feature type="domain" description="Extensin-like C-terminal" evidence="1">
    <location>
        <begin position="70"/>
        <end position="250"/>
    </location>
</feature>
<evidence type="ECO:0000313" key="2">
    <source>
        <dbReference type="EMBL" id="OWK30612.1"/>
    </source>
</evidence>
<protein>
    <recommendedName>
        <fullName evidence="1">Extensin-like C-terminal domain-containing protein</fullName>
    </recommendedName>
</protein>
<accession>A0A245ZLI9</accession>
<dbReference type="InterPro" id="IPR009683">
    <property type="entry name" value="Extensin-like_C"/>
</dbReference>
<dbReference type="Proteomes" id="UP000197783">
    <property type="component" value="Unassembled WGS sequence"/>
</dbReference>
<evidence type="ECO:0000313" key="3">
    <source>
        <dbReference type="Proteomes" id="UP000197783"/>
    </source>
</evidence>
<organism evidence="2 3">
    <name type="scientific">Sphingomonas mucosissima</name>
    <dbReference type="NCBI Taxonomy" id="370959"/>
    <lineage>
        <taxon>Bacteria</taxon>
        <taxon>Pseudomonadati</taxon>
        <taxon>Pseudomonadota</taxon>
        <taxon>Alphaproteobacteria</taxon>
        <taxon>Sphingomonadales</taxon>
        <taxon>Sphingomonadaceae</taxon>
        <taxon>Sphingomonas</taxon>
    </lineage>
</organism>